<dbReference type="eggNOG" id="COG0840">
    <property type="taxonomic scope" value="Bacteria"/>
</dbReference>
<feature type="domain" description="Methyl-accepting transducer" evidence="12">
    <location>
        <begin position="274"/>
        <end position="510"/>
    </location>
</feature>
<keyword evidence="2" id="KW-1003">Cell membrane</keyword>
<dbReference type="SUPFAM" id="SSF58104">
    <property type="entry name" value="Methyl-accepting chemotaxis protein (MCP) signaling domain"/>
    <property type="match status" value="1"/>
</dbReference>
<dbReference type="Pfam" id="PF00672">
    <property type="entry name" value="HAMP"/>
    <property type="match status" value="1"/>
</dbReference>
<evidence type="ECO:0000256" key="4">
    <source>
        <dbReference type="ARBA" id="ARBA00022500"/>
    </source>
</evidence>
<organism evidence="14 15">
    <name type="scientific">Pseudomonas saudiphocaensis</name>
    <dbReference type="NCBI Taxonomy" id="1499686"/>
    <lineage>
        <taxon>Bacteria</taxon>
        <taxon>Pseudomonadati</taxon>
        <taxon>Pseudomonadota</taxon>
        <taxon>Gammaproteobacteria</taxon>
        <taxon>Pseudomonadales</taxon>
        <taxon>Pseudomonadaceae</taxon>
        <taxon>Pseudomonas</taxon>
    </lineage>
</organism>
<dbReference type="HOGENOM" id="CLU_000445_107_27_6"/>
<dbReference type="FunFam" id="1.10.287.950:FF:000001">
    <property type="entry name" value="Methyl-accepting chemotaxis sensory transducer"/>
    <property type="match status" value="1"/>
</dbReference>
<evidence type="ECO:0000256" key="8">
    <source>
        <dbReference type="ARBA" id="ARBA00023224"/>
    </source>
</evidence>
<evidence type="ECO:0000256" key="1">
    <source>
        <dbReference type="ARBA" id="ARBA00004651"/>
    </source>
</evidence>
<evidence type="ECO:0000256" key="6">
    <source>
        <dbReference type="ARBA" id="ARBA00022989"/>
    </source>
</evidence>
<keyword evidence="4" id="KW-0145">Chemotaxis</keyword>
<dbReference type="Gene3D" id="1.10.287.950">
    <property type="entry name" value="Methyl-accepting chemotaxis protein"/>
    <property type="match status" value="1"/>
</dbReference>
<gene>
    <name evidence="14" type="ORF">BN1079_03372</name>
</gene>
<sequence>MLNRITIAQRLWLWAMLASFLFFCAVGLGWHGLYQARDSLRVVHDQRLRALEEFAEIGRRLDENRRLVLLAFQYDPSGQLVRAHERPVGVHLDAIEGNNEAIATLWAQAATWPGEQAHVEAFEAAYSEWLLELDSVLASLRLEDFRSDGMVAFLGIGMPLGEQAMRALDGLRQAQRALTEQDYRAAERRYQWVLMAYLALAVLGVLAGGLTAFSVLRRLRRAFAVASESLGAMAAGDLSRPVPQLGRDEVGRMLHDMAVMRDSLRGLIAAVREQTQRLEHEARQMADVAAGSSVATQQQTLAVDAMSRLVKGLSQAIERVETHAQATRRITEESACRSAESEGAVRAMADEMQGISEVVADTARHIRELDILSGDISSVLGVIREVAEQTNLLALNAAIEAARAGEQGRGFAVVADEVRLLARRTGNSIAQVSDIVARIQNGTQDVVRSMDRAVQRVQDGVGLADEAGSAITQIRHGAERVIEAVGGIGDAVQAQAQAMHEITEQVEEMAGGTRELSQSAERGAEAAADLDRLAAELARLSARFIVERASSEVASSPL</sequence>
<dbReference type="GO" id="GO:0005886">
    <property type="term" value="C:plasma membrane"/>
    <property type="evidence" value="ECO:0007669"/>
    <property type="project" value="UniProtKB-SubCell"/>
</dbReference>
<dbReference type="AlphaFoldDB" id="A0A078M047"/>
<keyword evidence="3" id="KW-0488">Methylation</keyword>
<dbReference type="RefSeq" id="WP_052114506.1">
    <property type="nucleotide sequence ID" value="NZ_CCSF01000001.1"/>
</dbReference>
<keyword evidence="7 11" id="KW-0472">Membrane</keyword>
<dbReference type="PROSITE" id="PS50885">
    <property type="entry name" value="HAMP"/>
    <property type="match status" value="1"/>
</dbReference>
<evidence type="ECO:0000256" key="3">
    <source>
        <dbReference type="ARBA" id="ARBA00022481"/>
    </source>
</evidence>
<dbReference type="OrthoDB" id="9129300at2"/>
<evidence type="ECO:0000256" key="10">
    <source>
        <dbReference type="PROSITE-ProRule" id="PRU00284"/>
    </source>
</evidence>
<evidence type="ECO:0000259" key="12">
    <source>
        <dbReference type="PROSITE" id="PS50111"/>
    </source>
</evidence>
<keyword evidence="6 11" id="KW-1133">Transmembrane helix</keyword>
<feature type="transmembrane region" description="Helical" evidence="11">
    <location>
        <begin position="12"/>
        <end position="33"/>
    </location>
</feature>
<reference evidence="14 15" key="1">
    <citation type="submission" date="2014-07" db="EMBL/GenBank/DDBJ databases">
        <authorList>
            <person name="Urmite Genomes Urmite Genomes"/>
        </authorList>
    </citation>
    <scope>NUCLEOTIDE SEQUENCE [LARGE SCALE GENOMIC DNA]</scope>
    <source>
        <strain evidence="14 15">20_BN</strain>
    </source>
</reference>
<evidence type="ECO:0000256" key="9">
    <source>
        <dbReference type="ARBA" id="ARBA00029447"/>
    </source>
</evidence>
<dbReference type="InterPro" id="IPR004089">
    <property type="entry name" value="MCPsignal_dom"/>
</dbReference>
<evidence type="ECO:0000256" key="5">
    <source>
        <dbReference type="ARBA" id="ARBA00022692"/>
    </source>
</evidence>
<dbReference type="InterPro" id="IPR003122">
    <property type="entry name" value="Tar_rcpt_lig-bd"/>
</dbReference>
<comment type="similarity">
    <text evidence="9">Belongs to the methyl-accepting chemotaxis (MCP) protein family.</text>
</comment>
<evidence type="ECO:0000313" key="15">
    <source>
        <dbReference type="Proteomes" id="UP000053902"/>
    </source>
</evidence>
<dbReference type="STRING" id="1499686.BN1079_03372"/>
<evidence type="ECO:0000259" key="13">
    <source>
        <dbReference type="PROSITE" id="PS50885"/>
    </source>
</evidence>
<evidence type="ECO:0000256" key="2">
    <source>
        <dbReference type="ARBA" id="ARBA00022475"/>
    </source>
</evidence>
<dbReference type="PANTHER" id="PTHR32089:SF119">
    <property type="entry name" value="METHYL-ACCEPTING CHEMOTAXIS PROTEIN CTPL"/>
    <property type="match status" value="1"/>
</dbReference>
<dbReference type="Pfam" id="PF02203">
    <property type="entry name" value="TarH"/>
    <property type="match status" value="1"/>
</dbReference>
<protein>
    <submittedName>
        <fullName evidence="14">Methyl-accepting chemotaxis transducer</fullName>
    </submittedName>
</protein>
<proteinExistence type="inferred from homology"/>
<feature type="transmembrane region" description="Helical" evidence="11">
    <location>
        <begin position="192"/>
        <end position="216"/>
    </location>
</feature>
<dbReference type="InterPro" id="IPR003660">
    <property type="entry name" value="HAMP_dom"/>
</dbReference>
<dbReference type="SMART" id="SM00304">
    <property type="entry name" value="HAMP"/>
    <property type="match status" value="1"/>
</dbReference>
<evidence type="ECO:0000313" key="14">
    <source>
        <dbReference type="EMBL" id="CDZ96022.1"/>
    </source>
</evidence>
<dbReference type="GO" id="GO:0006935">
    <property type="term" value="P:chemotaxis"/>
    <property type="evidence" value="ECO:0007669"/>
    <property type="project" value="UniProtKB-KW"/>
</dbReference>
<evidence type="ECO:0000256" key="11">
    <source>
        <dbReference type="SAM" id="Phobius"/>
    </source>
</evidence>
<accession>A0A078M047</accession>
<dbReference type="Pfam" id="PF00015">
    <property type="entry name" value="MCPsignal"/>
    <property type="match status" value="1"/>
</dbReference>
<dbReference type="GO" id="GO:0007165">
    <property type="term" value="P:signal transduction"/>
    <property type="evidence" value="ECO:0007669"/>
    <property type="project" value="UniProtKB-KW"/>
</dbReference>
<comment type="subcellular location">
    <subcellularLocation>
        <location evidence="1">Cell membrane</location>
        <topology evidence="1">Multi-pass membrane protein</topology>
    </subcellularLocation>
</comment>
<keyword evidence="15" id="KW-1185">Reference proteome</keyword>
<dbReference type="SMART" id="SM00283">
    <property type="entry name" value="MA"/>
    <property type="match status" value="1"/>
</dbReference>
<dbReference type="CDD" id="cd11386">
    <property type="entry name" value="MCP_signal"/>
    <property type="match status" value="1"/>
</dbReference>
<dbReference type="Proteomes" id="UP000053902">
    <property type="component" value="Unassembled WGS sequence"/>
</dbReference>
<dbReference type="EMBL" id="CCSF01000001">
    <property type="protein sequence ID" value="CDZ96022.1"/>
    <property type="molecule type" value="Genomic_DNA"/>
</dbReference>
<evidence type="ECO:0000256" key="7">
    <source>
        <dbReference type="ARBA" id="ARBA00023136"/>
    </source>
</evidence>
<dbReference type="PANTHER" id="PTHR32089">
    <property type="entry name" value="METHYL-ACCEPTING CHEMOTAXIS PROTEIN MCPB"/>
    <property type="match status" value="1"/>
</dbReference>
<dbReference type="PROSITE" id="PS50111">
    <property type="entry name" value="CHEMOTAXIS_TRANSDUC_2"/>
    <property type="match status" value="1"/>
</dbReference>
<keyword evidence="5 11" id="KW-0812">Transmembrane</keyword>
<feature type="domain" description="HAMP" evidence="13">
    <location>
        <begin position="217"/>
        <end position="269"/>
    </location>
</feature>
<dbReference type="CDD" id="cd06225">
    <property type="entry name" value="HAMP"/>
    <property type="match status" value="1"/>
</dbReference>
<keyword evidence="8 10" id="KW-0807">Transducer</keyword>
<name>A0A078M047_9PSED</name>